<dbReference type="RefSeq" id="WP_395815925.1">
    <property type="nucleotide sequence ID" value="NZ_CP043494.1"/>
</dbReference>
<evidence type="ECO:0008006" key="3">
    <source>
        <dbReference type="Google" id="ProtNLM"/>
    </source>
</evidence>
<evidence type="ECO:0000313" key="1">
    <source>
        <dbReference type="EMBL" id="WNG43986.1"/>
    </source>
</evidence>
<keyword evidence="2" id="KW-1185">Reference proteome</keyword>
<organism evidence="1 2">
    <name type="scientific">Archangium minus</name>
    <dbReference type="NCBI Taxonomy" id="83450"/>
    <lineage>
        <taxon>Bacteria</taxon>
        <taxon>Pseudomonadati</taxon>
        <taxon>Myxococcota</taxon>
        <taxon>Myxococcia</taxon>
        <taxon>Myxococcales</taxon>
        <taxon>Cystobacterineae</taxon>
        <taxon>Archangiaceae</taxon>
        <taxon>Archangium</taxon>
    </lineage>
</organism>
<dbReference type="Proteomes" id="UP001611383">
    <property type="component" value="Chromosome"/>
</dbReference>
<reference evidence="1 2" key="1">
    <citation type="submission" date="2019-08" db="EMBL/GenBank/DDBJ databases">
        <title>Archangium and Cystobacter genomes.</title>
        <authorList>
            <person name="Chen I.-C.K."/>
            <person name="Wielgoss S."/>
        </authorList>
    </citation>
    <scope>NUCLEOTIDE SEQUENCE [LARGE SCALE GENOMIC DNA]</scope>
    <source>
        <strain evidence="1 2">Cbm 6</strain>
    </source>
</reference>
<accession>A0ABY9WSK7</accession>
<protein>
    <recommendedName>
        <fullName evidence="3">Lipoprotein</fullName>
    </recommendedName>
</protein>
<evidence type="ECO:0000313" key="2">
    <source>
        <dbReference type="Proteomes" id="UP001611383"/>
    </source>
</evidence>
<proteinExistence type="predicted"/>
<gene>
    <name evidence="1" type="ORF">F0U60_07685</name>
</gene>
<sequence>MPLGTSAIRRSGPVLLVVLLLCLVARAVPGPQDDSIRGRLKACLLLGDMQCVVTQYMALKDLGRMPDWLVAFQNAFAVANRRAGECEKVARAIHLGLVEFAQKPVFIRFTVEGKYSQLGFDVLEKGVFVKNLQISSNGYHVAVKLGDRVIDAYTGLAGLPLHEYLARLTTRPGSHVIQQVVEGL</sequence>
<name>A0ABY9WSK7_9BACT</name>
<dbReference type="EMBL" id="CP043494">
    <property type="protein sequence ID" value="WNG43986.1"/>
    <property type="molecule type" value="Genomic_DNA"/>
</dbReference>